<protein>
    <recommendedName>
        <fullName evidence="10">Cytochrome c-type biogenesis protein CcmE</fullName>
    </recommendedName>
    <alternativeName>
        <fullName evidence="10">Cytochrome c maturation protein E</fullName>
    </alternativeName>
    <alternativeName>
        <fullName evidence="10">Heme chaperone CcmE</fullName>
    </alternativeName>
</protein>
<dbReference type="GO" id="GO:0017003">
    <property type="term" value="P:protein-heme linkage"/>
    <property type="evidence" value="ECO:0007669"/>
    <property type="project" value="UniProtKB-UniRule"/>
</dbReference>
<feature type="binding site" description="covalent" evidence="10 11">
    <location>
        <position position="123"/>
    </location>
    <ligand>
        <name>heme</name>
        <dbReference type="ChEBI" id="CHEBI:30413"/>
    </ligand>
</feature>
<keyword evidence="7 10" id="KW-1133">Transmembrane helix</keyword>
<evidence type="ECO:0000256" key="12">
    <source>
        <dbReference type="SAM" id="Phobius"/>
    </source>
</evidence>
<evidence type="ECO:0000256" key="2">
    <source>
        <dbReference type="ARBA" id="ARBA00022617"/>
    </source>
</evidence>
<keyword evidence="14" id="KW-1185">Reference proteome</keyword>
<feature type="binding site" description="axial binding residue" evidence="10 11">
    <location>
        <position position="127"/>
    </location>
    <ligand>
        <name>heme</name>
        <dbReference type="ChEBI" id="CHEBI:30413"/>
    </ligand>
    <ligandPart>
        <name>Fe</name>
        <dbReference type="ChEBI" id="CHEBI:18248"/>
    </ligandPart>
</feature>
<dbReference type="Proteomes" id="UP000272908">
    <property type="component" value="Unassembled WGS sequence"/>
</dbReference>
<dbReference type="Gene3D" id="2.40.50.140">
    <property type="entry name" value="Nucleic acid-binding proteins"/>
    <property type="match status" value="1"/>
</dbReference>
<sequence length="153" mass="16723">MKSLKKTRRIQIIAVAAVALALSTALIGYAMRDGINFFRSPSQVVETPPEPTEVFRIGGLVEPGSIVRGQSDTVIFRVTDGPASVEVHFRGILPDLFSENEGMVGTGRLVDGVFVASEILAKHDETYMPREVMEALKEQGEWRGPDPQAEPQT</sequence>
<keyword evidence="8 10" id="KW-0408">Iron</keyword>
<dbReference type="GO" id="GO:0005886">
    <property type="term" value="C:plasma membrane"/>
    <property type="evidence" value="ECO:0007669"/>
    <property type="project" value="UniProtKB-SubCell"/>
</dbReference>
<evidence type="ECO:0000256" key="10">
    <source>
        <dbReference type="HAMAP-Rule" id="MF_01959"/>
    </source>
</evidence>
<dbReference type="GO" id="GO:0017004">
    <property type="term" value="P:cytochrome complex assembly"/>
    <property type="evidence" value="ECO:0007669"/>
    <property type="project" value="UniProtKB-KW"/>
</dbReference>
<keyword evidence="2 10" id="KW-0349">Heme</keyword>
<dbReference type="GO" id="GO:0020037">
    <property type="term" value="F:heme binding"/>
    <property type="evidence" value="ECO:0007669"/>
    <property type="project" value="InterPro"/>
</dbReference>
<evidence type="ECO:0000256" key="9">
    <source>
        <dbReference type="ARBA" id="ARBA00023136"/>
    </source>
</evidence>
<evidence type="ECO:0000313" key="13">
    <source>
        <dbReference type="EMBL" id="SUZ30375.1"/>
    </source>
</evidence>
<evidence type="ECO:0000256" key="5">
    <source>
        <dbReference type="ARBA" id="ARBA00022748"/>
    </source>
</evidence>
<keyword evidence="3 10" id="KW-0812">Transmembrane</keyword>
<name>A0A3B0M2L4_9RHOB</name>
<evidence type="ECO:0000256" key="3">
    <source>
        <dbReference type="ARBA" id="ARBA00022692"/>
    </source>
</evidence>
<dbReference type="SUPFAM" id="SSF82093">
    <property type="entry name" value="Heme chaperone CcmE"/>
    <property type="match status" value="1"/>
</dbReference>
<dbReference type="InterPro" id="IPR004329">
    <property type="entry name" value="CcmE"/>
</dbReference>
<dbReference type="InterPro" id="IPR036127">
    <property type="entry name" value="CcmE-like_sf"/>
</dbReference>
<reference evidence="14" key="1">
    <citation type="submission" date="2018-08" db="EMBL/GenBank/DDBJ databases">
        <authorList>
            <person name="Rodrigo-Torres L."/>
            <person name="Arahal R. D."/>
            <person name="Lucena T."/>
        </authorList>
    </citation>
    <scope>NUCLEOTIDE SEQUENCE [LARGE SCALE GENOMIC DNA]</scope>
    <source>
        <strain evidence="14">CECT 7235</strain>
    </source>
</reference>
<dbReference type="HAMAP" id="MF_01959">
    <property type="entry name" value="CcmE"/>
    <property type="match status" value="1"/>
</dbReference>
<dbReference type="Pfam" id="PF03100">
    <property type="entry name" value="CcmE"/>
    <property type="match status" value="1"/>
</dbReference>
<comment type="similarity">
    <text evidence="10">Belongs to the CcmE/CycJ family.</text>
</comment>
<comment type="function">
    <text evidence="10">Heme chaperone required for the biogenesis of c-type cytochromes. Transiently binds heme delivered by CcmC and transfers the heme to apo-cytochromes in a process facilitated by CcmF and CcmH.</text>
</comment>
<feature type="topological domain" description="Cytoplasmic" evidence="10">
    <location>
        <begin position="1"/>
        <end position="9"/>
    </location>
</feature>
<dbReference type="AlphaFoldDB" id="A0A3B0M2L4"/>
<evidence type="ECO:0000256" key="8">
    <source>
        <dbReference type="ARBA" id="ARBA00023004"/>
    </source>
</evidence>
<gene>
    <name evidence="10 13" type="primary">ccmE</name>
    <name evidence="10" type="synonym">cycJ</name>
    <name evidence="13" type="ORF">ROE7235_00095</name>
</gene>
<dbReference type="OrthoDB" id="9793584at2"/>
<comment type="subcellular location">
    <subcellularLocation>
        <location evidence="10">Cell membrane</location>
        <topology evidence="10">Single-pass type II membrane protein</topology>
    </subcellularLocation>
    <subcellularLocation>
        <location evidence="1">Membrane</location>
    </subcellularLocation>
</comment>
<dbReference type="PANTHER" id="PTHR34128">
    <property type="entry name" value="CYTOCHROME C-TYPE BIOGENESIS PROTEIN CCME HOMOLOG, MITOCHONDRIAL"/>
    <property type="match status" value="1"/>
</dbReference>
<keyword evidence="4 10" id="KW-0479">Metal-binding</keyword>
<feature type="topological domain" description="Extracellular" evidence="10">
    <location>
        <begin position="31"/>
        <end position="153"/>
    </location>
</feature>
<evidence type="ECO:0000256" key="11">
    <source>
        <dbReference type="PIRSR" id="PIRSR604329-50"/>
    </source>
</evidence>
<keyword evidence="10" id="KW-1003">Cell membrane</keyword>
<keyword evidence="6 10" id="KW-0735">Signal-anchor</keyword>
<feature type="transmembrane region" description="Helical" evidence="12">
    <location>
        <begin position="12"/>
        <end position="31"/>
    </location>
</feature>
<dbReference type="InterPro" id="IPR012340">
    <property type="entry name" value="NA-bd_OB-fold"/>
</dbReference>
<evidence type="ECO:0000313" key="14">
    <source>
        <dbReference type="Proteomes" id="UP000272908"/>
    </source>
</evidence>
<organism evidence="13 14">
    <name type="scientific">Roseinatronobacter ekhonensis</name>
    <dbReference type="NCBI Taxonomy" id="254356"/>
    <lineage>
        <taxon>Bacteria</taxon>
        <taxon>Pseudomonadati</taxon>
        <taxon>Pseudomonadota</taxon>
        <taxon>Alphaproteobacteria</taxon>
        <taxon>Rhodobacterales</taxon>
        <taxon>Paracoccaceae</taxon>
        <taxon>Roseinatronobacter</taxon>
    </lineage>
</organism>
<dbReference type="EMBL" id="UIHC01000001">
    <property type="protein sequence ID" value="SUZ30375.1"/>
    <property type="molecule type" value="Genomic_DNA"/>
</dbReference>
<dbReference type="PANTHER" id="PTHR34128:SF2">
    <property type="entry name" value="CYTOCHROME C-TYPE BIOGENESIS PROTEIN CCME HOMOLOG, MITOCHONDRIAL"/>
    <property type="match status" value="1"/>
</dbReference>
<dbReference type="NCBIfam" id="NF009727">
    <property type="entry name" value="PRK13254.1-1"/>
    <property type="match status" value="1"/>
</dbReference>
<keyword evidence="9 10" id="KW-0472">Membrane</keyword>
<dbReference type="RefSeq" id="WP_121092689.1">
    <property type="nucleotide sequence ID" value="NZ_UIHC01000001.1"/>
</dbReference>
<dbReference type="NCBIfam" id="NF009731">
    <property type="entry name" value="PRK13254.1-5"/>
    <property type="match status" value="1"/>
</dbReference>
<evidence type="ECO:0000256" key="1">
    <source>
        <dbReference type="ARBA" id="ARBA00004370"/>
    </source>
</evidence>
<evidence type="ECO:0000256" key="4">
    <source>
        <dbReference type="ARBA" id="ARBA00022723"/>
    </source>
</evidence>
<dbReference type="GO" id="GO:0046872">
    <property type="term" value="F:metal ion binding"/>
    <property type="evidence" value="ECO:0007669"/>
    <property type="project" value="UniProtKB-KW"/>
</dbReference>
<keyword evidence="5 10" id="KW-0201">Cytochrome c-type biogenesis</keyword>
<accession>A0A3B0M2L4</accession>
<evidence type="ECO:0000256" key="6">
    <source>
        <dbReference type="ARBA" id="ARBA00022968"/>
    </source>
</evidence>
<evidence type="ECO:0000256" key="7">
    <source>
        <dbReference type="ARBA" id="ARBA00022989"/>
    </source>
</evidence>
<proteinExistence type="inferred from homology"/>